<organism evidence="2 3">
    <name type="scientific">Xylanimonas oleitrophica</name>
    <dbReference type="NCBI Taxonomy" id="2607479"/>
    <lineage>
        <taxon>Bacteria</taxon>
        <taxon>Bacillati</taxon>
        <taxon>Actinomycetota</taxon>
        <taxon>Actinomycetes</taxon>
        <taxon>Micrococcales</taxon>
        <taxon>Promicromonosporaceae</taxon>
        <taxon>Xylanimonas</taxon>
    </lineage>
</organism>
<keyword evidence="3" id="KW-1185">Reference proteome</keyword>
<dbReference type="Gene3D" id="3.40.50.2000">
    <property type="entry name" value="Glycogen Phosphorylase B"/>
    <property type="match status" value="1"/>
</dbReference>
<evidence type="ECO:0000259" key="1">
    <source>
        <dbReference type="Pfam" id="PF04101"/>
    </source>
</evidence>
<name>A0A2W5YE60_9MICO</name>
<dbReference type="EMBL" id="QKWH01000008">
    <property type="protein sequence ID" value="PZR52651.1"/>
    <property type="molecule type" value="Genomic_DNA"/>
</dbReference>
<comment type="caution">
    <text evidence="2">The sequence shown here is derived from an EMBL/GenBank/DDBJ whole genome shotgun (WGS) entry which is preliminary data.</text>
</comment>
<evidence type="ECO:0000313" key="2">
    <source>
        <dbReference type="EMBL" id="PZR52651.1"/>
    </source>
</evidence>
<keyword evidence="2" id="KW-0808">Transferase</keyword>
<accession>A0A2W5YE60</accession>
<proteinExistence type="predicted"/>
<feature type="domain" description="Glycosyl transferase family 28 C-terminal" evidence="1">
    <location>
        <begin position="267"/>
        <end position="353"/>
    </location>
</feature>
<sequence>MALYSHDTQGLGHIRRNLAIADALVAADAGTDVVVLTGNPEAATLPRPPRTDLVTLPTVRKDAGGGYDSRALGIGFDEVLRLRSAVLEATLTTFAPDLLVVDKVALGLGGELEPVLRRLRETGGTRVVLGLREVLDAPDVAVREWEVSRTSQAVRRYYDAVWVYGDQAVYDTVAEYRLPGDVARMVDFTGYLARGRDAGASARGVVEAPPSDPYVLCLCGGGQDGVDLARAFAAAPLPDGVRGLVVTGPFMPTAVREELHAIAARSPRVEVRELVANVPALVAGARAVVSMAGYNSVCELLDAGARTLLVPRTAPRLEQMVRARRLAELGHADVLHPREATPQRLGRWLEAAVTGAHPGATTATPHPVDLDGLDRVPILADRLLEGATRAA</sequence>
<dbReference type="Pfam" id="PF04101">
    <property type="entry name" value="Glyco_tran_28_C"/>
    <property type="match status" value="1"/>
</dbReference>
<dbReference type="PANTHER" id="PTHR21015:SF28">
    <property type="entry name" value="SLL1722 PROTEIN"/>
    <property type="match status" value="1"/>
</dbReference>
<dbReference type="Proteomes" id="UP000248783">
    <property type="component" value="Unassembled WGS sequence"/>
</dbReference>
<dbReference type="SUPFAM" id="SSF53756">
    <property type="entry name" value="UDP-Glycosyltransferase/glycogen phosphorylase"/>
    <property type="match status" value="1"/>
</dbReference>
<dbReference type="AlphaFoldDB" id="A0A2W5YE60"/>
<dbReference type="GO" id="GO:0016758">
    <property type="term" value="F:hexosyltransferase activity"/>
    <property type="evidence" value="ECO:0007669"/>
    <property type="project" value="InterPro"/>
</dbReference>
<protein>
    <submittedName>
        <fullName evidence="2">Glycosyl transferase family 28</fullName>
    </submittedName>
</protein>
<gene>
    <name evidence="2" type="ORF">DNL40_11110</name>
</gene>
<dbReference type="InterPro" id="IPR007235">
    <property type="entry name" value="Glyco_trans_28_C"/>
</dbReference>
<dbReference type="PANTHER" id="PTHR21015">
    <property type="entry name" value="UDP-N-ACETYLGLUCOSAMINE--N-ACETYLMURAMYL-(PENTAPEPTIDE) PYROPHOSPHORYL-UNDECAPRENOL N-ACETYLGLUCOSAMINE TRANSFERASE 1"/>
    <property type="match status" value="1"/>
</dbReference>
<evidence type="ECO:0000313" key="3">
    <source>
        <dbReference type="Proteomes" id="UP000248783"/>
    </source>
</evidence>
<reference evidence="2 3" key="1">
    <citation type="submission" date="2018-06" db="EMBL/GenBank/DDBJ databases">
        <title>Whole genome sequencing of a novel hydrocarbon degrading bacterial strain, PW21 isolated from oil contaminated produced water sample.</title>
        <authorList>
            <person name="Nagkirti P."/>
            <person name="Shaikh A."/>
            <person name="Gowdaman V."/>
            <person name="Engineer A.E."/>
            <person name="Dagar S."/>
            <person name="Dhakephalkar P.K."/>
        </authorList>
    </citation>
    <scope>NUCLEOTIDE SEQUENCE [LARGE SCALE GENOMIC DNA]</scope>
    <source>
        <strain evidence="2 3">PW21</strain>
    </source>
</reference>